<evidence type="ECO:0000259" key="12">
    <source>
        <dbReference type="Pfam" id="PF00768"/>
    </source>
</evidence>
<accession>A0A9D7HMC9</accession>
<dbReference type="PRINTS" id="PR00725">
    <property type="entry name" value="DADACBPTASE1"/>
</dbReference>
<organism evidence="13 14">
    <name type="scientific">Candidatus Methylophosphatis roskildensis</name>
    <dbReference type="NCBI Taxonomy" id="2899263"/>
    <lineage>
        <taxon>Bacteria</taxon>
        <taxon>Pseudomonadati</taxon>
        <taxon>Pseudomonadota</taxon>
        <taxon>Betaproteobacteria</taxon>
        <taxon>Nitrosomonadales</taxon>
        <taxon>Sterolibacteriaceae</taxon>
        <taxon>Candidatus Methylophosphatis</taxon>
    </lineage>
</organism>
<dbReference type="GO" id="GO:0071555">
    <property type="term" value="P:cell wall organization"/>
    <property type="evidence" value="ECO:0007669"/>
    <property type="project" value="UniProtKB-KW"/>
</dbReference>
<evidence type="ECO:0000256" key="7">
    <source>
        <dbReference type="PIRSR" id="PIRSR618044-1"/>
    </source>
</evidence>
<dbReference type="EMBL" id="JADJEV010000005">
    <property type="protein sequence ID" value="MBK6975082.1"/>
    <property type="molecule type" value="Genomic_DNA"/>
</dbReference>
<dbReference type="AlphaFoldDB" id="A0A9D7HMC9"/>
<feature type="binding site" evidence="8">
    <location>
        <position position="271"/>
    </location>
    <ligand>
        <name>substrate</name>
    </ligand>
</feature>
<feature type="active site" description="Proton acceptor" evidence="7">
    <location>
        <position position="112"/>
    </location>
</feature>
<feature type="active site" description="Acyl-ester intermediate" evidence="7">
    <location>
        <position position="109"/>
    </location>
</feature>
<keyword evidence="3 13" id="KW-0378">Hydrolase</keyword>
<dbReference type="InterPro" id="IPR012338">
    <property type="entry name" value="Beta-lactam/transpept-like"/>
</dbReference>
<dbReference type="PANTHER" id="PTHR21581:SF26">
    <property type="entry name" value="D-ALANYL-D-ALANINE ENDOPEPTIDASE"/>
    <property type="match status" value="1"/>
</dbReference>
<evidence type="ECO:0000256" key="3">
    <source>
        <dbReference type="ARBA" id="ARBA00022801"/>
    </source>
</evidence>
<keyword evidence="2 11" id="KW-0732">Signal</keyword>
<name>A0A9D7HMC9_9PROT</name>
<dbReference type="InterPro" id="IPR001967">
    <property type="entry name" value="Peptidase_S11_N"/>
</dbReference>
<evidence type="ECO:0000256" key="4">
    <source>
        <dbReference type="ARBA" id="ARBA00022960"/>
    </source>
</evidence>
<gene>
    <name evidence="13" type="ORF">IPH26_19820</name>
</gene>
<feature type="region of interest" description="Disordered" evidence="10">
    <location>
        <begin position="18"/>
        <end position="38"/>
    </location>
</feature>
<comment type="similarity">
    <text evidence="1 9">Belongs to the peptidase S11 family.</text>
</comment>
<feature type="domain" description="Peptidase S11 D-alanyl-D-alanine carboxypeptidase A N-terminal" evidence="12">
    <location>
        <begin position="78"/>
        <end position="300"/>
    </location>
</feature>
<keyword evidence="4" id="KW-0133">Cell shape</keyword>
<evidence type="ECO:0000256" key="2">
    <source>
        <dbReference type="ARBA" id="ARBA00022729"/>
    </source>
</evidence>
<evidence type="ECO:0000313" key="13">
    <source>
        <dbReference type="EMBL" id="MBK6975082.1"/>
    </source>
</evidence>
<dbReference type="Proteomes" id="UP000807785">
    <property type="component" value="Unassembled WGS sequence"/>
</dbReference>
<evidence type="ECO:0000256" key="5">
    <source>
        <dbReference type="ARBA" id="ARBA00022984"/>
    </source>
</evidence>
<dbReference type="InterPro" id="IPR018044">
    <property type="entry name" value="Peptidase_S11"/>
</dbReference>
<feature type="active site" evidence="7">
    <location>
        <position position="166"/>
    </location>
</feature>
<evidence type="ECO:0000256" key="9">
    <source>
        <dbReference type="RuleBase" id="RU004016"/>
    </source>
</evidence>
<dbReference type="Pfam" id="PF00768">
    <property type="entry name" value="Peptidase_S11"/>
    <property type="match status" value="1"/>
</dbReference>
<dbReference type="PANTHER" id="PTHR21581">
    <property type="entry name" value="D-ALANYL-D-ALANINE CARBOXYPEPTIDASE"/>
    <property type="match status" value="1"/>
</dbReference>
<keyword evidence="6" id="KW-0961">Cell wall biogenesis/degradation</keyword>
<reference evidence="13" key="1">
    <citation type="submission" date="2020-10" db="EMBL/GenBank/DDBJ databases">
        <title>Connecting structure to function with the recovery of over 1000 high-quality activated sludge metagenome-assembled genomes encoding full-length rRNA genes using long-read sequencing.</title>
        <authorList>
            <person name="Singleton C.M."/>
            <person name="Petriglieri F."/>
            <person name="Kristensen J.M."/>
            <person name="Kirkegaard R.H."/>
            <person name="Michaelsen T.Y."/>
            <person name="Andersen M.H."/>
            <person name="Karst S.M."/>
            <person name="Dueholm M.S."/>
            <person name="Nielsen P.H."/>
            <person name="Albertsen M."/>
        </authorList>
    </citation>
    <scope>NUCLEOTIDE SEQUENCE</scope>
    <source>
        <strain evidence="13">Bjer_18-Q3-R1-45_BAT3C.347</strain>
    </source>
</reference>
<feature type="chain" id="PRO_5039130920" evidence="11">
    <location>
        <begin position="22"/>
        <end position="338"/>
    </location>
</feature>
<evidence type="ECO:0000256" key="11">
    <source>
        <dbReference type="SAM" id="SignalP"/>
    </source>
</evidence>
<evidence type="ECO:0000256" key="8">
    <source>
        <dbReference type="PIRSR" id="PIRSR618044-2"/>
    </source>
</evidence>
<evidence type="ECO:0000313" key="14">
    <source>
        <dbReference type="Proteomes" id="UP000807785"/>
    </source>
</evidence>
<sequence>MFGVAVLLWVALGLGAQPAEAGSRNHGPSRLAAKSKAKAKVPSVRKHVRYVKGKRATLVKQHAAPAAPEPEFDSDGDPILRSQAFLVQDQTTGTVLLERNSDAVLPIASITKLMTAMVVLDAKQGMGDLLEVSDADVDYLRGSSSRLAVGSVLSREDMLRLALMSSENRASSALARHYPGGMTAFIDAMNRKAATLSLHETRFYDSTGLNAGNVSSARDLVLMVGAAAHYPLIREFSTTAEYLVEVGGRLRPFHNTNPLVANADWQIGVSKTGYIRESGKCLVMQAWLKSKPLIIVLLDSAGRYTRVADAARIKKWLEGALLTHGAPPTLRVSARQPS</sequence>
<keyword evidence="5" id="KW-0573">Peptidoglycan synthesis</keyword>
<dbReference type="GO" id="GO:0008360">
    <property type="term" value="P:regulation of cell shape"/>
    <property type="evidence" value="ECO:0007669"/>
    <property type="project" value="UniProtKB-KW"/>
</dbReference>
<evidence type="ECO:0000256" key="6">
    <source>
        <dbReference type="ARBA" id="ARBA00023316"/>
    </source>
</evidence>
<evidence type="ECO:0000256" key="1">
    <source>
        <dbReference type="ARBA" id="ARBA00007164"/>
    </source>
</evidence>
<dbReference type="GO" id="GO:0009252">
    <property type="term" value="P:peptidoglycan biosynthetic process"/>
    <property type="evidence" value="ECO:0007669"/>
    <property type="project" value="UniProtKB-KW"/>
</dbReference>
<dbReference type="GO" id="GO:0006508">
    <property type="term" value="P:proteolysis"/>
    <property type="evidence" value="ECO:0007669"/>
    <property type="project" value="InterPro"/>
</dbReference>
<proteinExistence type="inferred from homology"/>
<dbReference type="SUPFAM" id="SSF56601">
    <property type="entry name" value="beta-lactamase/transpeptidase-like"/>
    <property type="match status" value="1"/>
</dbReference>
<protein>
    <submittedName>
        <fullName evidence="13">Serine hydrolase</fullName>
    </submittedName>
</protein>
<evidence type="ECO:0000256" key="10">
    <source>
        <dbReference type="SAM" id="MobiDB-lite"/>
    </source>
</evidence>
<dbReference type="Gene3D" id="3.40.710.10">
    <property type="entry name" value="DD-peptidase/beta-lactamase superfamily"/>
    <property type="match status" value="1"/>
</dbReference>
<comment type="caution">
    <text evidence="13">The sequence shown here is derived from an EMBL/GenBank/DDBJ whole genome shotgun (WGS) entry which is preliminary data.</text>
</comment>
<dbReference type="GO" id="GO:0009002">
    <property type="term" value="F:serine-type D-Ala-D-Ala carboxypeptidase activity"/>
    <property type="evidence" value="ECO:0007669"/>
    <property type="project" value="InterPro"/>
</dbReference>
<feature type="signal peptide" evidence="11">
    <location>
        <begin position="1"/>
        <end position="21"/>
    </location>
</feature>